<feature type="transmembrane region" description="Helical" evidence="1">
    <location>
        <begin position="103"/>
        <end position="125"/>
    </location>
</feature>
<accession>A0AAQ3MAU6</accession>
<keyword evidence="1" id="KW-1133">Transmembrane helix</keyword>
<evidence type="ECO:0000313" key="2">
    <source>
        <dbReference type="EMBL" id="WPH03963.1"/>
    </source>
</evidence>
<gene>
    <name evidence="2" type="ORF">R9X50_00684600</name>
</gene>
<keyword evidence="3" id="KW-1185">Reference proteome</keyword>
<keyword evidence="1" id="KW-0812">Transmembrane</keyword>
<name>A0AAQ3MAU6_9PEZI</name>
<evidence type="ECO:0000313" key="3">
    <source>
        <dbReference type="Proteomes" id="UP001303373"/>
    </source>
</evidence>
<feature type="transmembrane region" description="Helical" evidence="1">
    <location>
        <begin position="62"/>
        <end position="82"/>
    </location>
</feature>
<dbReference type="Proteomes" id="UP001303373">
    <property type="component" value="Chromosome 11"/>
</dbReference>
<proteinExistence type="predicted"/>
<reference evidence="2 3" key="1">
    <citation type="submission" date="2023-11" db="EMBL/GenBank/DDBJ databases">
        <title>An acidophilic fungus is an integral part of prey digestion in a carnivorous sundew plant.</title>
        <authorList>
            <person name="Tsai I.J."/>
        </authorList>
    </citation>
    <scope>NUCLEOTIDE SEQUENCE [LARGE SCALE GENOMIC DNA]</scope>
    <source>
        <strain evidence="2">169a</strain>
    </source>
</reference>
<protein>
    <submittedName>
        <fullName evidence="2">Uncharacterized protein</fullName>
    </submittedName>
</protein>
<feature type="transmembrane region" description="Helical" evidence="1">
    <location>
        <begin position="145"/>
        <end position="164"/>
    </location>
</feature>
<dbReference type="AlphaFoldDB" id="A0AAQ3MAU6"/>
<evidence type="ECO:0000256" key="1">
    <source>
        <dbReference type="SAM" id="Phobius"/>
    </source>
</evidence>
<sequence length="175" mass="20519">MHPLEQLDVEVPADRSAAHETKRMWQNYLVIAILNTPLFFLTIYGCSRLRYVGNLEYSSWDALKLCLSVSILNWLFMAYGLVRHYQPGYLHLLISYTKKWDRVIAYFVISLLNLIAAIVQTSFITQLFYCKILCGELNQHSKQRNIGYTILTWFLFVAWLPRLIRSSFDSRTTPD</sequence>
<feature type="transmembrane region" description="Helical" evidence="1">
    <location>
        <begin position="28"/>
        <end position="50"/>
    </location>
</feature>
<organism evidence="2 3">
    <name type="scientific">Acrodontium crateriforme</name>
    <dbReference type="NCBI Taxonomy" id="150365"/>
    <lineage>
        <taxon>Eukaryota</taxon>
        <taxon>Fungi</taxon>
        <taxon>Dikarya</taxon>
        <taxon>Ascomycota</taxon>
        <taxon>Pezizomycotina</taxon>
        <taxon>Dothideomycetes</taxon>
        <taxon>Dothideomycetidae</taxon>
        <taxon>Mycosphaerellales</taxon>
        <taxon>Teratosphaeriaceae</taxon>
        <taxon>Acrodontium</taxon>
    </lineage>
</organism>
<keyword evidence="1" id="KW-0472">Membrane</keyword>
<dbReference type="EMBL" id="CP138590">
    <property type="protein sequence ID" value="WPH03963.1"/>
    <property type="molecule type" value="Genomic_DNA"/>
</dbReference>